<name>A0AAU7NVT1_9GAMM</name>
<dbReference type="InterPro" id="IPR052340">
    <property type="entry name" value="RNase_Y/CdgJ"/>
</dbReference>
<dbReference type="NCBIfam" id="TIGR00277">
    <property type="entry name" value="HDIG"/>
    <property type="match status" value="1"/>
</dbReference>
<dbReference type="PANTHER" id="PTHR33525">
    <property type="match status" value="1"/>
</dbReference>
<dbReference type="PROSITE" id="PS51833">
    <property type="entry name" value="HDOD"/>
    <property type="match status" value="1"/>
</dbReference>
<dbReference type="AlphaFoldDB" id="A0AAU7NVT1"/>
<evidence type="ECO:0000259" key="1">
    <source>
        <dbReference type="PROSITE" id="PS51833"/>
    </source>
</evidence>
<accession>A0AAU7NVT1</accession>
<gene>
    <name evidence="2" type="ORF">Q9L42_003095</name>
</gene>
<dbReference type="RefSeq" id="WP_305909891.1">
    <property type="nucleotide sequence ID" value="NZ_CP157743.1"/>
</dbReference>
<evidence type="ECO:0000313" key="2">
    <source>
        <dbReference type="EMBL" id="XBS21121.1"/>
    </source>
</evidence>
<dbReference type="Proteomes" id="UP001225378">
    <property type="component" value="Chromosome"/>
</dbReference>
<dbReference type="InterPro" id="IPR013976">
    <property type="entry name" value="HDOD"/>
</dbReference>
<organism evidence="2 3">
    <name type="scientific">Methylomarinum roseum</name>
    <dbReference type="NCBI Taxonomy" id="3067653"/>
    <lineage>
        <taxon>Bacteria</taxon>
        <taxon>Pseudomonadati</taxon>
        <taxon>Pseudomonadota</taxon>
        <taxon>Gammaproteobacteria</taxon>
        <taxon>Methylococcales</taxon>
        <taxon>Methylococcaceae</taxon>
        <taxon>Methylomarinum</taxon>
    </lineage>
</organism>
<dbReference type="InterPro" id="IPR003607">
    <property type="entry name" value="HD/PDEase_dom"/>
</dbReference>
<dbReference type="PANTHER" id="PTHR33525:SF3">
    <property type="entry name" value="RIBONUCLEASE Y"/>
    <property type="match status" value="1"/>
</dbReference>
<dbReference type="InterPro" id="IPR006675">
    <property type="entry name" value="HDIG_dom"/>
</dbReference>
<protein>
    <submittedName>
        <fullName evidence="2">HDOD domain-containing protein</fullName>
    </submittedName>
</protein>
<proteinExistence type="predicted"/>
<feature type="domain" description="HDOD" evidence="1">
    <location>
        <begin position="13"/>
        <end position="210"/>
    </location>
</feature>
<dbReference type="CDD" id="cd00077">
    <property type="entry name" value="HDc"/>
    <property type="match status" value="1"/>
</dbReference>
<dbReference type="SUPFAM" id="SSF109604">
    <property type="entry name" value="HD-domain/PDEase-like"/>
    <property type="match status" value="1"/>
</dbReference>
<reference evidence="2 3" key="1">
    <citation type="journal article" date="2024" name="Microbiology">
        <title>Methylomarinum rosea sp. nov., a novel halophilic methanotrophic bacterium from the hypersaline Lake Elton.</title>
        <authorList>
            <person name="Suleimanov R.Z."/>
            <person name="Oshkin I.Y."/>
            <person name="Danilova O.V."/>
            <person name="Suzina N.E."/>
            <person name="Dedysh S.N."/>
        </authorList>
    </citation>
    <scope>NUCLEOTIDE SEQUENCE [LARGE SCALE GENOMIC DNA]</scope>
    <source>
        <strain evidence="2 3">Ch1-1</strain>
    </source>
</reference>
<dbReference type="EMBL" id="CP157743">
    <property type="protein sequence ID" value="XBS21121.1"/>
    <property type="molecule type" value="Genomic_DNA"/>
</dbReference>
<keyword evidence="3" id="KW-1185">Reference proteome</keyword>
<dbReference type="Gene3D" id="1.10.3210.10">
    <property type="entry name" value="Hypothetical protein af1432"/>
    <property type="match status" value="1"/>
</dbReference>
<dbReference type="KEGG" id="mech:Q9L42_003095"/>
<evidence type="ECO:0000313" key="3">
    <source>
        <dbReference type="Proteomes" id="UP001225378"/>
    </source>
</evidence>
<sequence>MHIDELVTLVEKMPAFPNSVQRVVELASDINSSGKDIVVVIESDPVMTVKILKAINSPFYGLPRKINSIQRAVVHIGINTIKNMALSVAAIGVLKPHNKAGFDTGKFLLHSLMTAAICKKLGETMGVPQNELSDYYVAGLLHDFGKVVFAEFKAEAFKQSLQKSAEQQLPLHHCENEFIGIDHSQAGALLAEKWAFDASLVEAINHHHTPPQSSLLTQCLFVANQVSKQLGIGDAGNPIVEAFPEAVSAHFGMDLNEVIESLGDLSTLKSEALSFIH</sequence>
<dbReference type="Pfam" id="PF08668">
    <property type="entry name" value="HDOD"/>
    <property type="match status" value="1"/>
</dbReference>